<accession>A0A0B2VTQ5</accession>
<evidence type="ECO:0000313" key="2">
    <source>
        <dbReference type="Proteomes" id="UP000031036"/>
    </source>
</evidence>
<keyword evidence="2" id="KW-1185">Reference proteome</keyword>
<evidence type="ECO:0000313" key="1">
    <source>
        <dbReference type="EMBL" id="KHN84350.1"/>
    </source>
</evidence>
<gene>
    <name evidence="1" type="ORF">Tcan_06859</name>
</gene>
<comment type="caution">
    <text evidence="1">The sequence shown here is derived from an EMBL/GenBank/DDBJ whole genome shotgun (WGS) entry which is preliminary data.</text>
</comment>
<proteinExistence type="predicted"/>
<dbReference type="OrthoDB" id="5797719at2759"/>
<dbReference type="AlphaFoldDB" id="A0A0B2VTQ5"/>
<name>A0A0B2VTQ5_TOXCA</name>
<dbReference type="Proteomes" id="UP000031036">
    <property type="component" value="Unassembled WGS sequence"/>
</dbReference>
<reference evidence="1 2" key="1">
    <citation type="submission" date="2014-11" db="EMBL/GenBank/DDBJ databases">
        <title>Genetic blueprint of the zoonotic pathogen Toxocara canis.</title>
        <authorList>
            <person name="Zhu X.-Q."/>
            <person name="Korhonen P.K."/>
            <person name="Cai H."/>
            <person name="Young N.D."/>
            <person name="Nejsum P."/>
            <person name="von Samson-Himmelstjerna G."/>
            <person name="Boag P.R."/>
            <person name="Tan P."/>
            <person name="Li Q."/>
            <person name="Min J."/>
            <person name="Yang Y."/>
            <person name="Wang X."/>
            <person name="Fang X."/>
            <person name="Hall R.S."/>
            <person name="Hofmann A."/>
            <person name="Sternberg P.W."/>
            <person name="Jex A.R."/>
            <person name="Gasser R.B."/>
        </authorList>
    </citation>
    <scope>NUCLEOTIDE SEQUENCE [LARGE SCALE GENOMIC DNA]</scope>
    <source>
        <strain evidence="1">PN_DK_2014</strain>
    </source>
</reference>
<organism evidence="1 2">
    <name type="scientific">Toxocara canis</name>
    <name type="common">Canine roundworm</name>
    <dbReference type="NCBI Taxonomy" id="6265"/>
    <lineage>
        <taxon>Eukaryota</taxon>
        <taxon>Metazoa</taxon>
        <taxon>Ecdysozoa</taxon>
        <taxon>Nematoda</taxon>
        <taxon>Chromadorea</taxon>
        <taxon>Rhabditida</taxon>
        <taxon>Spirurina</taxon>
        <taxon>Ascaridomorpha</taxon>
        <taxon>Ascaridoidea</taxon>
        <taxon>Toxocaridae</taxon>
        <taxon>Toxocara</taxon>
    </lineage>
</organism>
<sequence length="413" mass="45571">MSQRAIVSYNNAVSGWLGEAALNSASGGCFQKRDDCGDSVKITRTQRAEGTGENVDIHHVEAQESAWGICKKLYRFHVDYDPGVVLLISGASTAYRPVLAKLVRCGWRVQLIHPENTPKELTERADESCSLEAILGCGIGENNAMVDFPNTAYFGLSELGRTDLAIEMLNNVAEQYESKVIYFNERAGEAVIELRAFDIESGISLLTARLRARSPASGVVLETTPYRFEPLPSVNFLGNINIAKLICERDSKKKRMAEKESYGECSDVRKEISSVHVTAKSDLVVDVSSFWGFCRRYLKTTLCPHAAQLPLPSVSRAVRTTPKRLAKLGTYRKHKHSSIVDGRTQNALVLLICSYYPNCSSTADECGFAHPFCADFCHCPKGKRDPQKNHRILDDRCFGGGDRVKYGGGSGTQ</sequence>
<protein>
    <submittedName>
        <fullName evidence="1">Uncharacterized protein</fullName>
    </submittedName>
</protein>
<dbReference type="EMBL" id="JPKZ01000990">
    <property type="protein sequence ID" value="KHN84350.1"/>
    <property type="molecule type" value="Genomic_DNA"/>
</dbReference>